<reference evidence="18" key="2">
    <citation type="journal article" date="2014" name="PLoS Genet.">
        <title>Signature gene expression reveals novel clues to the molecular mechanisms of dimorphic transition in Penicillium marneffei.</title>
        <authorList>
            <person name="Yang E."/>
            <person name="Wang G."/>
            <person name="Cai J."/>
            <person name="Woo P.C."/>
            <person name="Lau S.K."/>
            <person name="Yuen K.-Y."/>
            <person name="Chow W.-N."/>
            <person name="Lin X."/>
        </authorList>
    </citation>
    <scope>NUCLEOTIDE SEQUENCE</scope>
    <source>
        <strain evidence="18">PM1</strain>
    </source>
</reference>
<keyword evidence="10" id="KW-0539">Nucleus</keyword>
<feature type="compositionally biased region" description="Basic and acidic residues" evidence="13">
    <location>
        <begin position="811"/>
        <end position="828"/>
    </location>
</feature>
<feature type="transmembrane region" description="Helical" evidence="14">
    <location>
        <begin position="1083"/>
        <end position="1105"/>
    </location>
</feature>
<keyword evidence="14" id="KW-0472">Membrane</keyword>
<feature type="compositionally biased region" description="Polar residues" evidence="13">
    <location>
        <begin position="870"/>
        <end position="883"/>
    </location>
</feature>
<feature type="transmembrane region" description="Helical" evidence="14">
    <location>
        <begin position="932"/>
        <end position="953"/>
    </location>
</feature>
<evidence type="ECO:0000259" key="16">
    <source>
        <dbReference type="Pfam" id="PF06862"/>
    </source>
</evidence>
<sequence length="1303" mass="145588">MPPPRKRGRGSFRGSSRGAHRGRGHARGGRNSFQTSRVDEKREIESSDDEEQFNGFEDEVSGGEEPMQDVEIASEPSSEDEEPATERSYNSLLQLLNAKSEPSHARKRRKLDHLESKQDKPNREVEIQETTKEPEEQDVLENQEASEEEDNVEVDRAGESDDEDEEDASDPFETHISSPDETEISKRVKEITAGKWRSIKSSLLETFRLIYNIPDEEGGSWSIPSAVKNTRSLKLKKRLIPTAAERIPSFPGISQNIASLVFNYSDVLFGDRKASNAAQLRDLLSLHALNHVLKTRDRVIKNNARLSRDINPDIELRDQGFTRPKVLIILPTRQACVRFIDSISRLYQPEQQENRKRFMDEYNAKDNESWESKPDDFRDLFGGNDDDMFRIGLKFTRKTIKYYSQFYNSDIILASPLGLRTIMDKEDEKKRDHDFLSSIEIAIVDHADGLLMQNWEHVEYIFEHLNLQPKEAHGCDFSRVRTWYLDDRARYIRQTIVTTSFLTPEMNSLFSQHMQNVAGKAKILPQYNGAITEVALPITVKQTFSRFDSTFALKEPDLRFKYFTTAILPALARSVTGKGEGNGAGTLIFIPSYLDFVRVRNFFSTSSRATNISFGAISEYTEQSEMSRSRSHFMSGRLSVLLYTERAHHFRRYNIRGVKHVIFYGLPENPIFFREVVQYLGLDPGALAGSAGAETLDVRAVFSKYDAFKLERIVGTQRAANMLKEKGGDTFRFIRHQTTYGGLPELLALKNSLSRYNLRVSRRIQFFATQVPVLPVVCFWFKMPPGDISQTIQSVQSEIEREDETTTDAAEIPRAETVTKPDELHHEAPGSIHMNNLRPAADRLFGDNLSLYAGNVSNSENYDRIPPQLESPSTSAPEEQPTSRWKRSIVHKAWTQGKGMLMVILSQFFGSSMNVMTQLLERDGSHGKAMHPFQILFSRMIITVAASIFYMRYAQVPNPFGSRGIRGLLFLRAAGGFFGVFGMYFSLLYMPLSEATVLTFLSPIVACYACSFLMPNEPFTRKQQLAGIISLLGVVLIARPFSGGKVESLATEIAPLAGDGNSTLTEIVGGELSDNDMAGGVSAIHHLMAVGFGILGVFGAACAYVTIRLIGPRAHPLVSVTYFSAYTTTVSLIAMISIPSVSFRLPGNLMEWSLLLGLGATGFTMQYLLTAGLAYQPPSIGSKQPQKGNGTRATSMLYTQMLFALFYDKVVMDSSPSAISWAGSGLILGSALYVGVIRDSNSNNATRGTGLDATQGQRAEDEPETGQVKDTISSRDIRDAEEGRGLLTESDDIDAETEASSSS</sequence>
<keyword evidence="14" id="KW-0812">Transmembrane</keyword>
<dbReference type="InterPro" id="IPR027417">
    <property type="entry name" value="P-loop_NTPase"/>
</dbReference>
<evidence type="ECO:0000256" key="13">
    <source>
        <dbReference type="SAM" id="MobiDB-lite"/>
    </source>
</evidence>
<evidence type="ECO:0000256" key="14">
    <source>
        <dbReference type="SAM" id="Phobius"/>
    </source>
</evidence>
<evidence type="ECO:0000256" key="12">
    <source>
        <dbReference type="ARBA" id="ARBA00031846"/>
    </source>
</evidence>
<dbReference type="Gene3D" id="3.40.50.300">
    <property type="entry name" value="P-loop containing nucleotide triphosphate hydrolases"/>
    <property type="match status" value="1"/>
</dbReference>
<dbReference type="GO" id="GO:0016020">
    <property type="term" value="C:membrane"/>
    <property type="evidence" value="ECO:0007669"/>
    <property type="project" value="InterPro"/>
</dbReference>
<feature type="compositionally biased region" description="Acidic residues" evidence="13">
    <location>
        <begin position="160"/>
        <end position="170"/>
    </location>
</feature>
<protein>
    <recommendedName>
        <fullName evidence="6">U3 small nucleolar RNA-associated protein 25</fullName>
    </recommendedName>
    <alternativeName>
        <fullName evidence="12">U three protein 25</fullName>
    </alternativeName>
</protein>
<feature type="compositionally biased region" description="Acidic residues" evidence="13">
    <location>
        <begin position="46"/>
        <end position="68"/>
    </location>
</feature>
<evidence type="ECO:0000256" key="5">
    <source>
        <dbReference type="ARBA" id="ARBA00011192"/>
    </source>
</evidence>
<keyword evidence="14" id="KW-1133">Transmembrane helix</keyword>
<dbReference type="InterPro" id="IPR037185">
    <property type="entry name" value="EmrE-like"/>
</dbReference>
<feature type="transmembrane region" description="Helical" evidence="14">
    <location>
        <begin position="1218"/>
        <end position="1237"/>
    </location>
</feature>
<dbReference type="GO" id="GO:0034511">
    <property type="term" value="F:U3 snoRNA binding"/>
    <property type="evidence" value="ECO:0007669"/>
    <property type="project" value="InterPro"/>
</dbReference>
<feature type="domain" description="UTP25 C-terminal" evidence="16">
    <location>
        <begin position="537"/>
        <end position="733"/>
    </location>
</feature>
<evidence type="ECO:0000256" key="6">
    <source>
        <dbReference type="ARBA" id="ARBA00015422"/>
    </source>
</evidence>
<reference key="1">
    <citation type="journal article" date="2014" name="PLoS Genet.">
        <title>Signature Gene Expression Reveals Novel Clues to the Molecular Mechanisms of Dimorphic Transition in Penicillium marneffei.</title>
        <authorList>
            <person name="Yang E."/>
            <person name="Wang G."/>
            <person name="Cai J."/>
            <person name="Woo P.C."/>
            <person name="Lau S.K."/>
            <person name="Yuen K.-Y."/>
            <person name="Chow W.-N."/>
            <person name="Lin X."/>
        </authorList>
    </citation>
    <scope>NUCLEOTIDE SEQUENCE [LARGE SCALE GENOMIC DNA]</scope>
    <source>
        <strain>PM1</strain>
    </source>
</reference>
<feature type="compositionally biased region" description="Basic residues" evidence="13">
    <location>
        <begin position="1"/>
        <end position="10"/>
    </location>
</feature>
<dbReference type="EMBL" id="JPOX01000006">
    <property type="protein sequence ID" value="KFX50940.1"/>
    <property type="molecule type" value="Genomic_DNA"/>
</dbReference>
<evidence type="ECO:0000259" key="17">
    <source>
        <dbReference type="Pfam" id="PF22916"/>
    </source>
</evidence>
<feature type="compositionally biased region" description="Polar residues" evidence="13">
    <location>
        <begin position="1244"/>
        <end position="1257"/>
    </location>
</feature>
<keyword evidence="7" id="KW-0690">Ribosome biogenesis</keyword>
<evidence type="ECO:0000313" key="18">
    <source>
        <dbReference type="EMBL" id="KFX50940.1"/>
    </source>
</evidence>
<dbReference type="Pfam" id="PF06862">
    <property type="entry name" value="Utp25_C"/>
    <property type="match status" value="1"/>
</dbReference>
<gene>
    <name evidence="18" type="ORF">GQ26_0062090</name>
</gene>
<comment type="similarity">
    <text evidence="4">Belongs to the UTP25 family.</text>
</comment>
<feature type="compositionally biased region" description="Acidic residues" evidence="13">
    <location>
        <begin position="135"/>
        <end position="152"/>
    </location>
</feature>
<evidence type="ECO:0000256" key="2">
    <source>
        <dbReference type="ARBA" id="ARBA00004477"/>
    </source>
</evidence>
<comment type="caution">
    <text evidence="18">The sequence shown here is derived from an EMBL/GenBank/DDBJ whole genome shotgun (WGS) entry which is preliminary data.</text>
</comment>
<dbReference type="InterPro" id="IPR053939">
    <property type="entry name" value="UTP25_C"/>
</dbReference>
<evidence type="ECO:0000256" key="10">
    <source>
        <dbReference type="ARBA" id="ARBA00023242"/>
    </source>
</evidence>
<evidence type="ECO:0000256" key="11">
    <source>
        <dbReference type="ARBA" id="ARBA00023274"/>
    </source>
</evidence>
<dbReference type="InterPro" id="IPR010678">
    <property type="entry name" value="UTP25"/>
</dbReference>
<dbReference type="GO" id="GO:0019843">
    <property type="term" value="F:rRNA binding"/>
    <property type="evidence" value="ECO:0007669"/>
    <property type="project" value="TreeGrafter"/>
</dbReference>
<feature type="transmembrane region" description="Helical" evidence="14">
    <location>
        <begin position="995"/>
        <end position="1013"/>
    </location>
</feature>
<dbReference type="Pfam" id="PF22916">
    <property type="entry name" value="UTP25_NTPase-like"/>
    <property type="match status" value="1"/>
</dbReference>
<feature type="region of interest" description="Disordered" evidence="13">
    <location>
        <begin position="1244"/>
        <end position="1303"/>
    </location>
</feature>
<feature type="compositionally biased region" description="Basic and acidic residues" evidence="13">
    <location>
        <begin position="112"/>
        <end position="134"/>
    </location>
</feature>
<feature type="region of interest" description="Disordered" evidence="13">
    <location>
        <begin position="862"/>
        <end position="884"/>
    </location>
</feature>
<dbReference type="SUPFAM" id="SSF103481">
    <property type="entry name" value="Multidrug resistance efflux transporter EmrE"/>
    <property type="match status" value="1"/>
</dbReference>
<evidence type="ECO:0000256" key="3">
    <source>
        <dbReference type="ARBA" id="ARBA00004604"/>
    </source>
</evidence>
<dbReference type="InterPro" id="IPR053940">
    <property type="entry name" value="UTP25_NTPase-like"/>
</dbReference>
<evidence type="ECO:0000256" key="9">
    <source>
        <dbReference type="ARBA" id="ARBA00022824"/>
    </source>
</evidence>
<dbReference type="GO" id="GO:0032040">
    <property type="term" value="C:small-subunit processome"/>
    <property type="evidence" value="ECO:0007669"/>
    <property type="project" value="TreeGrafter"/>
</dbReference>
<feature type="transmembrane region" description="Helical" evidence="14">
    <location>
        <begin position="1152"/>
        <end position="1175"/>
    </location>
</feature>
<name>A0A093VFK6_TALMA</name>
<feature type="domain" description="EamA" evidence="15">
    <location>
        <begin position="898"/>
        <end position="1038"/>
    </location>
</feature>
<evidence type="ECO:0000256" key="8">
    <source>
        <dbReference type="ARBA" id="ARBA00022552"/>
    </source>
</evidence>
<comment type="subunit">
    <text evidence="5">Component of the ribosomal small subunit (SSU) processome composed of at least 40 protein subunits and snoRNA U3.</text>
</comment>
<evidence type="ECO:0000259" key="15">
    <source>
        <dbReference type="Pfam" id="PF00892"/>
    </source>
</evidence>
<dbReference type="PANTHER" id="PTHR12933">
    <property type="entry name" value="ORF PROTEIN-RELATED"/>
    <property type="match status" value="1"/>
</dbReference>
<feature type="transmembrane region" description="Helical" evidence="14">
    <location>
        <begin position="1117"/>
        <end position="1140"/>
    </location>
</feature>
<comment type="subcellular location">
    <subcellularLocation>
        <location evidence="2">Endoplasmic reticulum membrane</location>
        <topology evidence="2">Multi-pass membrane protein</topology>
    </subcellularLocation>
    <subcellularLocation>
        <location evidence="3">Nucleus</location>
        <location evidence="3">Nucleolus</location>
    </subcellularLocation>
</comment>
<proteinExistence type="inferred from homology"/>
<evidence type="ECO:0000256" key="1">
    <source>
        <dbReference type="ARBA" id="ARBA00002883"/>
    </source>
</evidence>
<organism evidence="18">
    <name type="scientific">Talaromyces marneffei PM1</name>
    <dbReference type="NCBI Taxonomy" id="1077442"/>
    <lineage>
        <taxon>Eukaryota</taxon>
        <taxon>Fungi</taxon>
        <taxon>Dikarya</taxon>
        <taxon>Ascomycota</taxon>
        <taxon>Pezizomycotina</taxon>
        <taxon>Eurotiomycetes</taxon>
        <taxon>Eurotiomycetidae</taxon>
        <taxon>Eurotiales</taxon>
        <taxon>Trichocomaceae</taxon>
        <taxon>Talaromyces</taxon>
        <taxon>Talaromyces sect. Talaromyces</taxon>
    </lineage>
</organism>
<feature type="transmembrane region" description="Helical" evidence="14">
    <location>
        <begin position="965"/>
        <end position="989"/>
    </location>
</feature>
<dbReference type="GO" id="GO:0000462">
    <property type="term" value="P:maturation of SSU-rRNA from tricistronic rRNA transcript (SSU-rRNA, 5.8S rRNA, LSU-rRNA)"/>
    <property type="evidence" value="ECO:0007669"/>
    <property type="project" value="TreeGrafter"/>
</dbReference>
<feature type="region of interest" description="Disordered" evidence="13">
    <location>
        <begin position="799"/>
        <end position="833"/>
    </location>
</feature>
<feature type="region of interest" description="Disordered" evidence="13">
    <location>
        <begin position="1"/>
        <end position="186"/>
    </location>
</feature>
<keyword evidence="9" id="KW-0256">Endoplasmic reticulum</keyword>
<feature type="compositionally biased region" description="Basic residues" evidence="13">
    <location>
        <begin position="18"/>
        <end position="28"/>
    </location>
</feature>
<feature type="domain" description="UTP25 NTP hydrolase-like" evidence="17">
    <location>
        <begin position="264"/>
        <end position="520"/>
    </location>
</feature>
<feature type="compositionally biased region" description="Basic and acidic residues" evidence="13">
    <location>
        <begin position="1272"/>
        <end position="1284"/>
    </location>
</feature>
<dbReference type="Pfam" id="PF00892">
    <property type="entry name" value="EamA"/>
    <property type="match status" value="1"/>
</dbReference>
<dbReference type="FunFam" id="3.40.50.300:FF:002356">
    <property type="entry name" value="U3 small nucleolar RNA-associated protein 25"/>
    <property type="match status" value="1"/>
</dbReference>
<feature type="transmembrane region" description="Helical" evidence="14">
    <location>
        <begin position="1196"/>
        <end position="1212"/>
    </location>
</feature>
<keyword evidence="8" id="KW-0698">rRNA processing</keyword>
<dbReference type="InterPro" id="IPR000620">
    <property type="entry name" value="EamA_dom"/>
</dbReference>
<dbReference type="PANTHER" id="PTHR12933:SF0">
    <property type="entry name" value="U3 SMALL NUCLEOLAR RNA-ASSOCIATED PROTEIN 25 HOMOLOG"/>
    <property type="match status" value="1"/>
</dbReference>
<accession>A0A093VFK6</accession>
<feature type="transmembrane region" description="Helical" evidence="14">
    <location>
        <begin position="1025"/>
        <end position="1042"/>
    </location>
</feature>
<comment type="function">
    <text evidence="1">DEAD-box RNA helicase-like protein required for pre-18S rRNA processing, specifically at sites A0, A1, and A2.</text>
</comment>
<evidence type="ECO:0000256" key="4">
    <source>
        <dbReference type="ARBA" id="ARBA00009223"/>
    </source>
</evidence>
<dbReference type="HOGENOM" id="CLU_006307_0_0_1"/>
<evidence type="ECO:0000256" key="7">
    <source>
        <dbReference type="ARBA" id="ARBA00022517"/>
    </source>
</evidence>
<keyword evidence="11" id="KW-0687">Ribonucleoprotein</keyword>